<dbReference type="AlphaFoldDB" id="A0A8X6QL10"/>
<gene>
    <name evidence="1" type="ORF">NPIL_88541</name>
</gene>
<reference evidence="1" key="1">
    <citation type="submission" date="2020-08" db="EMBL/GenBank/DDBJ databases">
        <title>Multicomponent nature underlies the extraordinary mechanical properties of spider dragline silk.</title>
        <authorList>
            <person name="Kono N."/>
            <person name="Nakamura H."/>
            <person name="Mori M."/>
            <person name="Yoshida Y."/>
            <person name="Ohtoshi R."/>
            <person name="Malay A.D."/>
            <person name="Moran D.A.P."/>
            <person name="Tomita M."/>
            <person name="Numata K."/>
            <person name="Arakawa K."/>
        </authorList>
    </citation>
    <scope>NUCLEOTIDE SEQUENCE</scope>
</reference>
<dbReference type="EMBL" id="BMAW01081477">
    <property type="protein sequence ID" value="GFU24684.1"/>
    <property type="molecule type" value="Genomic_DNA"/>
</dbReference>
<comment type="caution">
    <text evidence="1">The sequence shown here is derived from an EMBL/GenBank/DDBJ whole genome shotgun (WGS) entry which is preliminary data.</text>
</comment>
<organism evidence="1 2">
    <name type="scientific">Nephila pilipes</name>
    <name type="common">Giant wood spider</name>
    <name type="synonym">Nephila maculata</name>
    <dbReference type="NCBI Taxonomy" id="299642"/>
    <lineage>
        <taxon>Eukaryota</taxon>
        <taxon>Metazoa</taxon>
        <taxon>Ecdysozoa</taxon>
        <taxon>Arthropoda</taxon>
        <taxon>Chelicerata</taxon>
        <taxon>Arachnida</taxon>
        <taxon>Araneae</taxon>
        <taxon>Araneomorphae</taxon>
        <taxon>Entelegynae</taxon>
        <taxon>Araneoidea</taxon>
        <taxon>Nephilidae</taxon>
        <taxon>Nephila</taxon>
    </lineage>
</organism>
<evidence type="ECO:0000313" key="2">
    <source>
        <dbReference type="Proteomes" id="UP000887013"/>
    </source>
</evidence>
<dbReference type="Proteomes" id="UP000887013">
    <property type="component" value="Unassembled WGS sequence"/>
</dbReference>
<keyword evidence="2" id="KW-1185">Reference proteome</keyword>
<protein>
    <submittedName>
        <fullName evidence="1">Uncharacterized protein</fullName>
    </submittedName>
</protein>
<accession>A0A8X6QL10</accession>
<name>A0A8X6QL10_NEPPI</name>
<sequence length="89" mass="9777">MYGGLLIHVGFDELGPDGSHKGPVTLFGYRFSQGIFHDHGLVKTIQGIRVQLPVLPSGQSRLRTILMSFNVQNKPNDTLAEGCKLSRLT</sequence>
<evidence type="ECO:0000313" key="1">
    <source>
        <dbReference type="EMBL" id="GFU24684.1"/>
    </source>
</evidence>
<proteinExistence type="predicted"/>